<dbReference type="InterPro" id="IPR031552">
    <property type="entry name" value="ParE-like_toxin"/>
</dbReference>
<reference evidence="1 2" key="1">
    <citation type="submission" date="2018-06" db="EMBL/GenBank/DDBJ databases">
        <title>Genomic Encyclopedia of Type Strains, Phase III (KMG-III): the genomes of soil and plant-associated and newly described type strains.</title>
        <authorList>
            <person name="Whitman W."/>
        </authorList>
    </citation>
    <scope>NUCLEOTIDE SEQUENCE [LARGE SCALE GENOMIC DNA]</scope>
    <source>
        <strain evidence="1 2">CECT 7377</strain>
    </source>
</reference>
<name>A0A366IUU9_9GAMM</name>
<evidence type="ECO:0000313" key="2">
    <source>
        <dbReference type="Proteomes" id="UP000252792"/>
    </source>
</evidence>
<gene>
    <name evidence="1" type="ORF">DFP80_11819</name>
</gene>
<keyword evidence="2" id="KW-1185">Reference proteome</keyword>
<sequence length="67" mass="7850">MSEEQNELNVYEPKRFNKALSKPSEVQLKLVEDEIDKIVARPEIGEQKKGDLAHLRVHKFKLENSKF</sequence>
<dbReference type="AlphaFoldDB" id="A0A366IUU9"/>
<dbReference type="Pfam" id="PF15781">
    <property type="entry name" value="ParE-like_toxin"/>
    <property type="match status" value="1"/>
</dbReference>
<protein>
    <submittedName>
        <fullName evidence="1">ParE-like toxin of type II ParDE toxin-antitoxin system</fullName>
    </submittedName>
</protein>
<proteinExistence type="predicted"/>
<evidence type="ECO:0000313" key="1">
    <source>
        <dbReference type="EMBL" id="RBP78581.1"/>
    </source>
</evidence>
<organism evidence="1 2">
    <name type="scientific">Marinomonas rhizomae</name>
    <dbReference type="NCBI Taxonomy" id="491948"/>
    <lineage>
        <taxon>Bacteria</taxon>
        <taxon>Pseudomonadati</taxon>
        <taxon>Pseudomonadota</taxon>
        <taxon>Gammaproteobacteria</taxon>
        <taxon>Oceanospirillales</taxon>
        <taxon>Oceanospirillaceae</taxon>
        <taxon>Marinomonas</taxon>
    </lineage>
</organism>
<dbReference type="EMBL" id="QNSE01000018">
    <property type="protein sequence ID" value="RBP78581.1"/>
    <property type="molecule type" value="Genomic_DNA"/>
</dbReference>
<accession>A0A366IUU9</accession>
<comment type="caution">
    <text evidence="1">The sequence shown here is derived from an EMBL/GenBank/DDBJ whole genome shotgun (WGS) entry which is preliminary data.</text>
</comment>
<dbReference type="Proteomes" id="UP000252792">
    <property type="component" value="Unassembled WGS sequence"/>
</dbReference>
<dbReference type="RefSeq" id="WP_241560315.1">
    <property type="nucleotide sequence ID" value="NZ_QNSE01000018.1"/>
</dbReference>